<feature type="compositionally biased region" description="Low complexity" evidence="1">
    <location>
        <begin position="316"/>
        <end position="332"/>
    </location>
</feature>
<feature type="region of interest" description="Disordered" evidence="1">
    <location>
        <begin position="1"/>
        <end position="35"/>
    </location>
</feature>
<comment type="caution">
    <text evidence="3">The sequence shown here is derived from an EMBL/GenBank/DDBJ whole genome shotgun (WGS) entry which is preliminary data.</text>
</comment>
<dbReference type="InterPro" id="IPR012677">
    <property type="entry name" value="Nucleotide-bd_a/b_plait_sf"/>
</dbReference>
<reference evidence="3" key="1">
    <citation type="submission" date="2023-10" db="EMBL/GenBank/DDBJ databases">
        <authorList>
            <person name="Chen Y."/>
            <person name="Shah S."/>
            <person name="Dougan E. K."/>
            <person name="Thang M."/>
            <person name="Chan C."/>
        </authorList>
    </citation>
    <scope>NUCLEOTIDE SEQUENCE [LARGE SCALE GENOMIC DNA]</scope>
</reference>
<evidence type="ECO:0000313" key="4">
    <source>
        <dbReference type="Proteomes" id="UP001189429"/>
    </source>
</evidence>
<evidence type="ECO:0000259" key="2">
    <source>
        <dbReference type="Pfam" id="PF04059"/>
    </source>
</evidence>
<name>A0ABN9Y1R4_9DINO</name>
<dbReference type="Proteomes" id="UP001189429">
    <property type="component" value="Unassembled WGS sequence"/>
</dbReference>
<feature type="compositionally biased region" description="Polar residues" evidence="1">
    <location>
        <begin position="236"/>
        <end position="245"/>
    </location>
</feature>
<feature type="compositionally biased region" description="Basic and acidic residues" evidence="1">
    <location>
        <begin position="17"/>
        <end position="34"/>
    </location>
</feature>
<gene>
    <name evidence="3" type="ORF">PCOR1329_LOCUS81714</name>
</gene>
<feature type="domain" description="Mei2-like C-terminal RNA recognition motif" evidence="2">
    <location>
        <begin position="59"/>
        <end position="153"/>
    </location>
</feature>
<organism evidence="3 4">
    <name type="scientific">Prorocentrum cordatum</name>
    <dbReference type="NCBI Taxonomy" id="2364126"/>
    <lineage>
        <taxon>Eukaryota</taxon>
        <taxon>Sar</taxon>
        <taxon>Alveolata</taxon>
        <taxon>Dinophyceae</taxon>
        <taxon>Prorocentrales</taxon>
        <taxon>Prorocentraceae</taxon>
        <taxon>Prorocentrum</taxon>
    </lineage>
</organism>
<dbReference type="Pfam" id="PF04059">
    <property type="entry name" value="RRM_2"/>
    <property type="match status" value="1"/>
</dbReference>
<protein>
    <recommendedName>
        <fullName evidence="2">Mei2-like C-terminal RNA recognition motif domain-containing protein</fullName>
    </recommendedName>
</protein>
<sequence length="360" mass="38837">MSRNASKTQFARMVGAESRDPHQEPHDADSRNWPDTDSEYGDYTAIKMICSTKDIQSFTTLMLRNIPVTYNVGELVQELDSSGFEGKFDFCYMPCDFVVGNSKGYAFVNFESFTVASRFQNTWHGSRRFPNHSCNRTVHVLVAHIQGREANMAMVSHTFGSIRNPNFRRHVFSKRGTERPSTGEATLADLPTTGPPAARPQLCAPPEGAGPQATPPSRPPGMFHSAYAGAPPPVQQPTLAMTLSSRPPGMLYSSCAGAQPPAQQPTTAKTPSSQPPGMPYPAFAGEQPPAPVQQSTPALWPAVRGVCCQRCGAADASGASRGAASSSSWPRRAWSRGRRAPRAWAPAGLAAAFWGRVAAR</sequence>
<feature type="compositionally biased region" description="Low complexity" evidence="1">
    <location>
        <begin position="258"/>
        <end position="271"/>
    </location>
</feature>
<evidence type="ECO:0000256" key="1">
    <source>
        <dbReference type="SAM" id="MobiDB-lite"/>
    </source>
</evidence>
<feature type="region of interest" description="Disordered" evidence="1">
    <location>
        <begin position="316"/>
        <end position="341"/>
    </location>
</feature>
<dbReference type="SUPFAM" id="SSF54928">
    <property type="entry name" value="RNA-binding domain, RBD"/>
    <property type="match status" value="1"/>
</dbReference>
<accession>A0ABN9Y1R4</accession>
<keyword evidence="4" id="KW-1185">Reference proteome</keyword>
<feature type="region of interest" description="Disordered" evidence="1">
    <location>
        <begin position="174"/>
        <end position="295"/>
    </location>
</feature>
<dbReference type="EMBL" id="CAUYUJ010021682">
    <property type="protein sequence ID" value="CAK0906383.1"/>
    <property type="molecule type" value="Genomic_DNA"/>
</dbReference>
<proteinExistence type="predicted"/>
<evidence type="ECO:0000313" key="3">
    <source>
        <dbReference type="EMBL" id="CAK0906383.1"/>
    </source>
</evidence>
<dbReference type="InterPro" id="IPR035979">
    <property type="entry name" value="RBD_domain_sf"/>
</dbReference>
<dbReference type="Gene3D" id="3.30.70.330">
    <property type="match status" value="1"/>
</dbReference>
<dbReference type="InterPro" id="IPR007201">
    <property type="entry name" value="Mei2-like_Rrm_C"/>
</dbReference>